<evidence type="ECO:0000256" key="7">
    <source>
        <dbReference type="HAMAP-Rule" id="MF_00600"/>
    </source>
</evidence>
<evidence type="ECO:0000256" key="6">
    <source>
        <dbReference type="ARBA" id="ARBA00023235"/>
    </source>
</evidence>
<evidence type="ECO:0000256" key="1">
    <source>
        <dbReference type="ARBA" id="ARBA00006607"/>
    </source>
</evidence>
<dbReference type="SUPFAM" id="SSF48592">
    <property type="entry name" value="GroEL equatorial domain-like"/>
    <property type="match status" value="1"/>
</dbReference>
<feature type="binding site" evidence="7">
    <location>
        <begin position="87"/>
        <end position="91"/>
    </location>
    <ligand>
        <name>ATP</name>
        <dbReference type="ChEBI" id="CHEBI:30616"/>
    </ligand>
</feature>
<keyword evidence="5 7" id="KW-0143">Chaperone</keyword>
<feature type="binding site" evidence="7">
    <location>
        <position position="496"/>
    </location>
    <ligand>
        <name>ATP</name>
        <dbReference type="ChEBI" id="CHEBI:30616"/>
    </ligand>
</feature>
<evidence type="ECO:0000256" key="2">
    <source>
        <dbReference type="ARBA" id="ARBA00022490"/>
    </source>
</evidence>
<feature type="binding site" evidence="7">
    <location>
        <position position="415"/>
    </location>
    <ligand>
        <name>ATP</name>
        <dbReference type="ChEBI" id="CHEBI:30616"/>
    </ligand>
</feature>
<dbReference type="NCBIfam" id="NF009488">
    <property type="entry name" value="PRK12850.1"/>
    <property type="match status" value="1"/>
</dbReference>
<dbReference type="NCBIfam" id="NF009489">
    <property type="entry name" value="PRK12851.1"/>
    <property type="match status" value="1"/>
</dbReference>
<dbReference type="Gene3D" id="3.30.260.10">
    <property type="entry name" value="TCP-1-like chaperonin intermediate domain"/>
    <property type="match status" value="1"/>
</dbReference>
<evidence type="ECO:0000256" key="9">
    <source>
        <dbReference type="RuleBase" id="RU000419"/>
    </source>
</evidence>
<accession>A0ABR6AVL7</accession>
<organism evidence="10 11">
    <name type="scientific">Brucella intermedia</name>
    <dbReference type="NCBI Taxonomy" id="94625"/>
    <lineage>
        <taxon>Bacteria</taxon>
        <taxon>Pseudomonadati</taxon>
        <taxon>Pseudomonadota</taxon>
        <taxon>Alphaproteobacteria</taxon>
        <taxon>Hyphomicrobiales</taxon>
        <taxon>Brucellaceae</taxon>
        <taxon>Brucella/Ochrobactrum group</taxon>
        <taxon>Brucella</taxon>
    </lineage>
</organism>
<dbReference type="RefSeq" id="WP_112672650.1">
    <property type="nucleotide sequence ID" value="NZ_JACGXG010000012.1"/>
</dbReference>
<dbReference type="InterPro" id="IPR001844">
    <property type="entry name" value="Cpn60/GroEL"/>
</dbReference>
<keyword evidence="6 7" id="KW-0413">Isomerase</keyword>
<reference evidence="10 11" key="1">
    <citation type="submission" date="2020-07" db="EMBL/GenBank/DDBJ databases">
        <title>Genomic Encyclopedia of Type Strains, Phase IV (KMG-V): Genome sequencing to study the core and pangenomes of soil and plant-associated prokaryotes.</title>
        <authorList>
            <person name="Whitman W."/>
        </authorList>
    </citation>
    <scope>NUCLEOTIDE SEQUENCE [LARGE SCALE GENOMIC DNA]</scope>
    <source>
        <strain evidence="10 11">RH4WT92</strain>
    </source>
</reference>
<keyword evidence="3 7" id="KW-0547">Nucleotide-binding</keyword>
<dbReference type="InterPro" id="IPR002423">
    <property type="entry name" value="Cpn60/GroEL/TCP-1"/>
</dbReference>
<dbReference type="Gene3D" id="1.10.560.10">
    <property type="entry name" value="GroEL-like equatorial domain"/>
    <property type="match status" value="1"/>
</dbReference>
<evidence type="ECO:0000256" key="8">
    <source>
        <dbReference type="RuleBase" id="RU000418"/>
    </source>
</evidence>
<dbReference type="NCBIfam" id="NF000592">
    <property type="entry name" value="PRK00013.1"/>
    <property type="match status" value="1"/>
</dbReference>
<dbReference type="InterPro" id="IPR027413">
    <property type="entry name" value="GROEL-like_equatorial_sf"/>
</dbReference>
<dbReference type="Proteomes" id="UP000578622">
    <property type="component" value="Unassembled WGS sequence"/>
</dbReference>
<proteinExistence type="inferred from homology"/>
<dbReference type="InterPro" id="IPR018370">
    <property type="entry name" value="Chaperonin_Cpn60_CS"/>
</dbReference>
<comment type="function">
    <text evidence="7 9">Together with its co-chaperonin GroES, plays an essential role in assisting protein folding. The GroEL-GroES system forms a nano-cage that allows encapsulation of the non-native substrate proteins and provides a physical environment optimized to promote and accelerate protein folding.</text>
</comment>
<dbReference type="HAMAP" id="MF_00600">
    <property type="entry name" value="CH60"/>
    <property type="match status" value="1"/>
</dbReference>
<dbReference type="Pfam" id="PF00118">
    <property type="entry name" value="Cpn60_TCP1"/>
    <property type="match status" value="1"/>
</dbReference>
<evidence type="ECO:0000313" key="11">
    <source>
        <dbReference type="Proteomes" id="UP000578622"/>
    </source>
</evidence>
<dbReference type="InterPro" id="IPR027410">
    <property type="entry name" value="TCP-1-like_intermed_sf"/>
</dbReference>
<dbReference type="NCBIfam" id="TIGR02348">
    <property type="entry name" value="GroEL"/>
    <property type="match status" value="1"/>
</dbReference>
<dbReference type="PRINTS" id="PR00298">
    <property type="entry name" value="CHAPERONIN60"/>
</dbReference>
<comment type="caution">
    <text evidence="7">Lacks conserved residue(s) required for the propagation of feature annotation.</text>
</comment>
<dbReference type="PANTHER" id="PTHR45633">
    <property type="entry name" value="60 KDA HEAT SHOCK PROTEIN, MITOCHONDRIAL"/>
    <property type="match status" value="1"/>
</dbReference>
<evidence type="ECO:0000256" key="4">
    <source>
        <dbReference type="ARBA" id="ARBA00022840"/>
    </source>
</evidence>
<feature type="binding site" evidence="7">
    <location>
        <begin position="30"/>
        <end position="33"/>
    </location>
    <ligand>
        <name>ATP</name>
        <dbReference type="ChEBI" id="CHEBI:30616"/>
    </ligand>
</feature>
<dbReference type="SUPFAM" id="SSF54849">
    <property type="entry name" value="GroEL-intermediate domain like"/>
    <property type="match status" value="1"/>
</dbReference>
<comment type="subunit">
    <text evidence="7 9">Forms a cylinder of 14 subunits composed of two heptameric rings stacked back-to-back. Interacts with the co-chaperonin GroES.</text>
</comment>
<name>A0ABR6AVL7_9HYPH</name>
<sequence length="541" mass="57700">MAAKEVKFNTEAREKMLRGVDILANAVKVTLGPKGRNVVIDKSFGAPRITKDGVSVAKEIELEDKFENMGAQTVREVASKTNDLAGDGTTTATVLAQAIVKEGAKAVASGMNPMDLKRGIDKAVDAVVAELKANARKISKNDEIAQVGTISANGDSEIGRFLAEAMQKVGNEGVITVEEAKTAETELEVVEGMQFDRGYLSPYFITNQDKMRVEFEDPYVLIHEKKLSNLQAMLPVLEAVVQSGKPLVIIAEDVEGEALATLVVNRLRGGLKVAAVKAPGFGDRRKAMLEDIAILTGGTAISEDLGIKLENVTLEMLGRAKKVVIEKENTTIVDGAGSKAEIDGRVQQIKAQIEETTSGYDREKLQERLAKLAGGVAVIRVGGATEVEVKEKKDRVDDALHATRAAVEEGILPGGGVALLRAQKALDAVETENLDQKHGVEIVRRAIEAPVRQIAENAGAEGSIIVGKLREKADFAFGWNAQTDEYGDLFAQGVIDPAKVVRTALQDAASVAGLLVTTEAMIAEKPKKEAAPAMPTGGMDF</sequence>
<keyword evidence="4 7" id="KW-0067">ATP-binding</keyword>
<keyword evidence="2 7" id="KW-0963">Cytoplasm</keyword>
<dbReference type="EMBL" id="JACGXG010000012">
    <property type="protein sequence ID" value="MBA8853513.1"/>
    <property type="molecule type" value="Genomic_DNA"/>
</dbReference>
<dbReference type="SUPFAM" id="SSF52029">
    <property type="entry name" value="GroEL apical domain-like"/>
    <property type="match status" value="1"/>
</dbReference>
<dbReference type="PROSITE" id="PS00296">
    <property type="entry name" value="CHAPERONINS_CPN60"/>
    <property type="match status" value="1"/>
</dbReference>
<dbReference type="NCBIfam" id="NF009487">
    <property type="entry name" value="PRK12849.1"/>
    <property type="match status" value="1"/>
</dbReference>
<dbReference type="EC" id="5.6.1.7" evidence="7"/>
<evidence type="ECO:0000256" key="3">
    <source>
        <dbReference type="ARBA" id="ARBA00022741"/>
    </source>
</evidence>
<comment type="subcellular location">
    <subcellularLocation>
        <location evidence="7">Cytoplasm</location>
    </subcellularLocation>
</comment>
<keyword evidence="11" id="KW-1185">Reference proteome</keyword>
<protein>
    <recommendedName>
        <fullName evidence="7">Chaperonin GroEL</fullName>
        <ecNumber evidence="7">5.6.1.7</ecNumber>
    </recommendedName>
    <alternativeName>
        <fullName evidence="7">60 kDa chaperonin</fullName>
    </alternativeName>
    <alternativeName>
        <fullName evidence="7">Chaperonin-60</fullName>
        <shortName evidence="7">Cpn60</shortName>
    </alternativeName>
</protein>
<feature type="binding site" evidence="7">
    <location>
        <position position="51"/>
    </location>
    <ligand>
        <name>ATP</name>
        <dbReference type="ChEBI" id="CHEBI:30616"/>
    </ligand>
</feature>
<dbReference type="InterPro" id="IPR027409">
    <property type="entry name" value="GroEL-like_apical_dom_sf"/>
</dbReference>
<evidence type="ECO:0000256" key="5">
    <source>
        <dbReference type="ARBA" id="ARBA00023186"/>
    </source>
</evidence>
<dbReference type="Gene3D" id="3.50.7.10">
    <property type="entry name" value="GroEL"/>
    <property type="match status" value="1"/>
</dbReference>
<comment type="similarity">
    <text evidence="1 7 8">Belongs to the chaperonin (HSP60) family.</text>
</comment>
<gene>
    <name evidence="7" type="primary">groEL</name>
    <name evidence="7" type="synonym">groL</name>
    <name evidence="10" type="ORF">FHW20_004495</name>
</gene>
<comment type="caution">
    <text evidence="10">The sequence shown here is derived from an EMBL/GenBank/DDBJ whole genome shotgun (WGS) entry which is preliminary data.</text>
</comment>
<evidence type="ECO:0000313" key="10">
    <source>
        <dbReference type="EMBL" id="MBA8853513.1"/>
    </source>
</evidence>
<dbReference type="CDD" id="cd03344">
    <property type="entry name" value="GroEL"/>
    <property type="match status" value="1"/>
</dbReference>